<evidence type="ECO:0000313" key="4">
    <source>
        <dbReference type="EMBL" id="CAL2090760.1"/>
    </source>
</evidence>
<accession>A0ABM9P4A1</accession>
<dbReference type="PANTHER" id="PTHR46401:SF2">
    <property type="entry name" value="GLYCOSYLTRANSFERASE WBBK-RELATED"/>
    <property type="match status" value="1"/>
</dbReference>
<dbReference type="Gene3D" id="3.40.50.2000">
    <property type="entry name" value="Glycogen Phosphorylase B"/>
    <property type="match status" value="2"/>
</dbReference>
<keyword evidence="2" id="KW-0472">Membrane</keyword>
<protein>
    <submittedName>
        <fullName evidence="4">Glycosyltransferase involved in cell wall bisynthesis</fullName>
    </submittedName>
</protein>
<sequence>MKKKKVCIITGFYKPGYLAGGPIQSIYNLSNLLNQDFDIHIITQNFDLGAEKEVYNVETNVWISRDEGVRVMYLNKRDFLFQSRKKCLEIQPDVIYLNSFFATTSILSIFYFNYLKRKNKIKLIIAPRGEFDPGALKIKKLKKSIYILFFKIFSLRKNNFHATTALEKQNIDTVLKNNNIYIAENIPKKALGSIERVKEKYKTTLLFYSRISPKKNLKFCIDFLVNNKFSGEISFLVAGPKEDFNYWNKCEREVKNLPENINFEYIGSVKHDEIDSLFKKCHYLFFPTLGENFGHVIYEALASGMPILISDKTPWENKGFQNGVFTNSLTDVNGFKNHLEKLHSLNDEEYKKLSENSFSYSKQVIDLKKIKQQYYKMLEI</sequence>
<dbReference type="SUPFAM" id="SSF53756">
    <property type="entry name" value="UDP-Glycosyltransferase/glycogen phosphorylase"/>
    <property type="match status" value="1"/>
</dbReference>
<evidence type="ECO:0000259" key="3">
    <source>
        <dbReference type="Pfam" id="PF00534"/>
    </source>
</evidence>
<organism evidence="4 5">
    <name type="scientific">Tenacibaculum platacis</name>
    <dbReference type="NCBI Taxonomy" id="3137852"/>
    <lineage>
        <taxon>Bacteria</taxon>
        <taxon>Pseudomonadati</taxon>
        <taxon>Bacteroidota</taxon>
        <taxon>Flavobacteriia</taxon>
        <taxon>Flavobacteriales</taxon>
        <taxon>Flavobacteriaceae</taxon>
        <taxon>Tenacibaculum</taxon>
    </lineage>
</organism>
<dbReference type="CDD" id="cd03801">
    <property type="entry name" value="GT4_PimA-like"/>
    <property type="match status" value="1"/>
</dbReference>
<keyword evidence="2" id="KW-0812">Transmembrane</keyword>
<keyword evidence="1" id="KW-0808">Transferase</keyword>
<dbReference type="RefSeq" id="WP_348713005.1">
    <property type="nucleotide sequence ID" value="NZ_CAXIXY010000006.1"/>
</dbReference>
<name>A0ABM9P4A1_9FLAO</name>
<proteinExistence type="predicted"/>
<gene>
    <name evidence="4" type="ORF">T190607A01A_40077</name>
</gene>
<dbReference type="PANTHER" id="PTHR46401">
    <property type="entry name" value="GLYCOSYLTRANSFERASE WBBK-RELATED"/>
    <property type="match status" value="1"/>
</dbReference>
<evidence type="ECO:0000256" key="2">
    <source>
        <dbReference type="SAM" id="Phobius"/>
    </source>
</evidence>
<reference evidence="4 5" key="1">
    <citation type="submission" date="2024-05" db="EMBL/GenBank/DDBJ databases">
        <authorList>
            <person name="Duchaud E."/>
        </authorList>
    </citation>
    <scope>NUCLEOTIDE SEQUENCE [LARGE SCALE GENOMIC DNA]</scope>
    <source>
        <strain evidence="4">Ena-SAMPLE-TAB-13-05-2024-13:56:06:370-140302</strain>
    </source>
</reference>
<dbReference type="InterPro" id="IPR001296">
    <property type="entry name" value="Glyco_trans_1"/>
</dbReference>
<dbReference type="EMBL" id="CAXIXY010000006">
    <property type="protein sequence ID" value="CAL2090760.1"/>
    <property type="molecule type" value="Genomic_DNA"/>
</dbReference>
<comment type="caution">
    <text evidence="4">The sequence shown here is derived from an EMBL/GenBank/DDBJ whole genome shotgun (WGS) entry which is preliminary data.</text>
</comment>
<evidence type="ECO:0000313" key="5">
    <source>
        <dbReference type="Proteomes" id="UP001497416"/>
    </source>
</evidence>
<dbReference type="Pfam" id="PF00534">
    <property type="entry name" value="Glycos_transf_1"/>
    <property type="match status" value="1"/>
</dbReference>
<dbReference type="Proteomes" id="UP001497416">
    <property type="component" value="Unassembled WGS sequence"/>
</dbReference>
<feature type="domain" description="Glycosyl transferase family 1" evidence="3">
    <location>
        <begin position="199"/>
        <end position="357"/>
    </location>
</feature>
<evidence type="ECO:0000256" key="1">
    <source>
        <dbReference type="ARBA" id="ARBA00022679"/>
    </source>
</evidence>
<keyword evidence="2" id="KW-1133">Transmembrane helix</keyword>
<keyword evidence="5" id="KW-1185">Reference proteome</keyword>
<feature type="transmembrane region" description="Helical" evidence="2">
    <location>
        <begin position="94"/>
        <end position="114"/>
    </location>
</feature>